<keyword evidence="2" id="KW-1185">Reference proteome</keyword>
<name>A0A6J8CU21_MYTCO</name>
<evidence type="ECO:0000313" key="2">
    <source>
        <dbReference type="Proteomes" id="UP000507470"/>
    </source>
</evidence>
<evidence type="ECO:0000313" key="1">
    <source>
        <dbReference type="EMBL" id="CAC5400068.1"/>
    </source>
</evidence>
<protein>
    <submittedName>
        <fullName evidence="1">Uncharacterized protein</fullName>
    </submittedName>
</protein>
<dbReference type="EMBL" id="CACVKT020006159">
    <property type="protein sequence ID" value="CAC5400068.1"/>
    <property type="molecule type" value="Genomic_DNA"/>
</dbReference>
<dbReference type="OrthoDB" id="6123818at2759"/>
<dbReference type="Proteomes" id="UP000507470">
    <property type="component" value="Unassembled WGS sequence"/>
</dbReference>
<dbReference type="AlphaFoldDB" id="A0A6J8CU21"/>
<accession>A0A6J8CU21</accession>
<proteinExistence type="predicted"/>
<reference evidence="1 2" key="1">
    <citation type="submission" date="2020-06" db="EMBL/GenBank/DDBJ databases">
        <authorList>
            <person name="Li R."/>
            <person name="Bekaert M."/>
        </authorList>
    </citation>
    <scope>NUCLEOTIDE SEQUENCE [LARGE SCALE GENOMIC DNA]</scope>
    <source>
        <strain evidence="2">wild</strain>
    </source>
</reference>
<dbReference type="InterPro" id="IPR008983">
    <property type="entry name" value="Tumour_necrosis_fac-like_dom"/>
</dbReference>
<dbReference type="Gene3D" id="2.60.120.40">
    <property type="match status" value="1"/>
</dbReference>
<gene>
    <name evidence="1" type="ORF">MCOR_34284</name>
</gene>
<dbReference type="SUPFAM" id="SSF49842">
    <property type="entry name" value="TNF-like"/>
    <property type="match status" value="1"/>
</dbReference>
<sequence length="190" mass="21231">MDIPLVTKLNAPLKAELDISIITEQLKELIAHEVKQAVSVAMKDLAENIVNCVLKLPWTTYKRITILQFQLFNRNCSVILSSSGIRTSIGINSVRLADIRNKGYFICEKPGIFLIAISLVTHSPGKIVKLYKNSLFVTQIRLTHDYIDETTTLTLLLQLNIGDTLSLKAAGDVHIHGKEYSEQTILKITT</sequence>
<organism evidence="1 2">
    <name type="scientific">Mytilus coruscus</name>
    <name type="common">Sea mussel</name>
    <dbReference type="NCBI Taxonomy" id="42192"/>
    <lineage>
        <taxon>Eukaryota</taxon>
        <taxon>Metazoa</taxon>
        <taxon>Spiralia</taxon>
        <taxon>Lophotrochozoa</taxon>
        <taxon>Mollusca</taxon>
        <taxon>Bivalvia</taxon>
        <taxon>Autobranchia</taxon>
        <taxon>Pteriomorphia</taxon>
        <taxon>Mytilida</taxon>
        <taxon>Mytiloidea</taxon>
        <taxon>Mytilidae</taxon>
        <taxon>Mytilinae</taxon>
        <taxon>Mytilus</taxon>
    </lineage>
</organism>